<dbReference type="AlphaFoldDB" id="A0A0D2R9E1"/>
<keyword evidence="1" id="KW-0812">Transmembrane</keyword>
<dbReference type="Proteomes" id="UP000032304">
    <property type="component" value="Chromosome 10"/>
</dbReference>
<dbReference type="EMBL" id="CM001749">
    <property type="protein sequence ID" value="KJB67067.1"/>
    <property type="molecule type" value="Genomic_DNA"/>
</dbReference>
<evidence type="ECO:0000313" key="3">
    <source>
        <dbReference type="Proteomes" id="UP000032304"/>
    </source>
</evidence>
<reference evidence="2 3" key="1">
    <citation type="journal article" date="2012" name="Nature">
        <title>Repeated polyploidization of Gossypium genomes and the evolution of spinnable cotton fibres.</title>
        <authorList>
            <person name="Paterson A.H."/>
            <person name="Wendel J.F."/>
            <person name="Gundlach H."/>
            <person name="Guo H."/>
            <person name="Jenkins J."/>
            <person name="Jin D."/>
            <person name="Llewellyn D."/>
            <person name="Showmaker K.C."/>
            <person name="Shu S."/>
            <person name="Udall J."/>
            <person name="Yoo M.J."/>
            <person name="Byers R."/>
            <person name="Chen W."/>
            <person name="Doron-Faigenboim A."/>
            <person name="Duke M.V."/>
            <person name="Gong L."/>
            <person name="Grimwood J."/>
            <person name="Grover C."/>
            <person name="Grupp K."/>
            <person name="Hu G."/>
            <person name="Lee T.H."/>
            <person name="Li J."/>
            <person name="Lin L."/>
            <person name="Liu T."/>
            <person name="Marler B.S."/>
            <person name="Page J.T."/>
            <person name="Roberts A.W."/>
            <person name="Romanel E."/>
            <person name="Sanders W.S."/>
            <person name="Szadkowski E."/>
            <person name="Tan X."/>
            <person name="Tang H."/>
            <person name="Xu C."/>
            <person name="Wang J."/>
            <person name="Wang Z."/>
            <person name="Zhang D."/>
            <person name="Zhang L."/>
            <person name="Ashrafi H."/>
            <person name="Bedon F."/>
            <person name="Bowers J.E."/>
            <person name="Brubaker C.L."/>
            <person name="Chee P.W."/>
            <person name="Das S."/>
            <person name="Gingle A.R."/>
            <person name="Haigler C.H."/>
            <person name="Harker D."/>
            <person name="Hoffmann L.V."/>
            <person name="Hovav R."/>
            <person name="Jones D.C."/>
            <person name="Lemke C."/>
            <person name="Mansoor S."/>
            <person name="ur Rahman M."/>
            <person name="Rainville L.N."/>
            <person name="Rambani A."/>
            <person name="Reddy U.K."/>
            <person name="Rong J.K."/>
            <person name="Saranga Y."/>
            <person name="Scheffler B.E."/>
            <person name="Scheffler J.A."/>
            <person name="Stelly D.M."/>
            <person name="Triplett B.A."/>
            <person name="Van Deynze A."/>
            <person name="Vaslin M.F."/>
            <person name="Waghmare V.N."/>
            <person name="Walford S.A."/>
            <person name="Wright R.J."/>
            <person name="Zaki E.A."/>
            <person name="Zhang T."/>
            <person name="Dennis E.S."/>
            <person name="Mayer K.F."/>
            <person name="Peterson D.G."/>
            <person name="Rokhsar D.S."/>
            <person name="Wang X."/>
            <person name="Schmutz J."/>
        </authorList>
    </citation>
    <scope>NUCLEOTIDE SEQUENCE [LARGE SCALE GENOMIC DNA]</scope>
</reference>
<protein>
    <submittedName>
        <fullName evidence="2">Uncharacterized protein</fullName>
    </submittedName>
</protein>
<accession>A0A0D2R9E1</accession>
<organism evidence="2 3">
    <name type="scientific">Gossypium raimondii</name>
    <name type="common">Peruvian cotton</name>
    <name type="synonym">Gossypium klotzschianum subsp. raimondii</name>
    <dbReference type="NCBI Taxonomy" id="29730"/>
    <lineage>
        <taxon>Eukaryota</taxon>
        <taxon>Viridiplantae</taxon>
        <taxon>Streptophyta</taxon>
        <taxon>Embryophyta</taxon>
        <taxon>Tracheophyta</taxon>
        <taxon>Spermatophyta</taxon>
        <taxon>Magnoliopsida</taxon>
        <taxon>eudicotyledons</taxon>
        <taxon>Gunneridae</taxon>
        <taxon>Pentapetalae</taxon>
        <taxon>rosids</taxon>
        <taxon>malvids</taxon>
        <taxon>Malvales</taxon>
        <taxon>Malvaceae</taxon>
        <taxon>Malvoideae</taxon>
        <taxon>Gossypium</taxon>
    </lineage>
</organism>
<evidence type="ECO:0000256" key="1">
    <source>
        <dbReference type="SAM" id="Phobius"/>
    </source>
</evidence>
<dbReference type="Gramene" id="KJB67067">
    <property type="protein sequence ID" value="KJB67067"/>
    <property type="gene ID" value="B456_010G172700"/>
</dbReference>
<keyword evidence="3" id="KW-1185">Reference proteome</keyword>
<gene>
    <name evidence="2" type="ORF">B456_010G172700</name>
</gene>
<keyword evidence="1" id="KW-1133">Transmembrane helix</keyword>
<name>A0A0D2R9E1_GOSRA</name>
<feature type="transmembrane region" description="Helical" evidence="1">
    <location>
        <begin position="23"/>
        <end position="45"/>
    </location>
</feature>
<evidence type="ECO:0000313" key="2">
    <source>
        <dbReference type="EMBL" id="KJB67067.1"/>
    </source>
</evidence>
<sequence>MSYGFKIVHDYKSCLFLLNYNDISISATGFFCFFLLISEFLIHCLERVNLFSEGMLWVHLKMHEKGADEIPVNSW</sequence>
<proteinExistence type="predicted"/>
<keyword evidence="1" id="KW-0472">Membrane</keyword>